<reference evidence="2" key="1">
    <citation type="journal article" date="2014" name="Genome Announc.">
        <title>Draft Genome Sequence of the Yeast Pseudozyma antarctica Type Strain JCM10317, a Producer of the Glycolipid Biosurfactants, Mannosylerythritol Lipids.</title>
        <authorList>
            <person name="Saika A."/>
            <person name="Koike H."/>
            <person name="Hori T."/>
            <person name="Fukuoka T."/>
            <person name="Sato S."/>
            <person name="Habe H."/>
            <person name="Kitamoto D."/>
            <person name="Morita T."/>
        </authorList>
    </citation>
    <scope>NUCLEOTIDE SEQUENCE [LARGE SCALE GENOMIC DNA]</scope>
    <source>
        <strain evidence="2">JCM 10317</strain>
    </source>
</reference>
<protein>
    <submittedName>
        <fullName evidence="1">Uncharacterized protein</fullName>
    </submittedName>
</protein>
<organism evidence="1 2">
    <name type="scientific">Pseudozyma antarctica</name>
    <name type="common">Yeast</name>
    <name type="synonym">Candida antarctica</name>
    <dbReference type="NCBI Taxonomy" id="84753"/>
    <lineage>
        <taxon>Eukaryota</taxon>
        <taxon>Fungi</taxon>
        <taxon>Dikarya</taxon>
        <taxon>Basidiomycota</taxon>
        <taxon>Ustilaginomycotina</taxon>
        <taxon>Ustilaginomycetes</taxon>
        <taxon>Ustilaginales</taxon>
        <taxon>Ustilaginaceae</taxon>
        <taxon>Moesziomyces</taxon>
    </lineage>
</organism>
<sequence length="149" mass="16552">MALWNFASATSARERKVGSMSDQSERFGGSTRASMHSRSALRTGLALAWRWHVLAVPRMDLPMVWLDMIHPTRIRDPSAWVVIRHVAVGLVRRKLPSIPHRLASRTSPSRTHAALIAAASRLPYSLPVTCTIAAFRDRGFRASTSVGLR</sequence>
<accession>A0A081CHB8</accession>
<evidence type="ECO:0000313" key="1">
    <source>
        <dbReference type="EMBL" id="GAK66064.1"/>
    </source>
</evidence>
<dbReference type="RefSeq" id="XP_014655742.1">
    <property type="nucleotide sequence ID" value="XM_014800256.1"/>
</dbReference>
<dbReference type="AlphaFoldDB" id="A0A081CHB8"/>
<dbReference type="Proteomes" id="UP000053758">
    <property type="component" value="Unassembled WGS sequence"/>
</dbReference>
<proteinExistence type="predicted"/>
<evidence type="ECO:0000313" key="2">
    <source>
        <dbReference type="Proteomes" id="UP000053758"/>
    </source>
</evidence>
<keyword evidence="2" id="KW-1185">Reference proteome</keyword>
<dbReference type="HOGENOM" id="CLU_1749389_0_0_1"/>
<dbReference type="EMBL" id="DF830078">
    <property type="protein sequence ID" value="GAK66064.1"/>
    <property type="molecule type" value="Genomic_DNA"/>
</dbReference>
<dbReference type="GeneID" id="26305045"/>
<gene>
    <name evidence="1" type="ORF">PAN0_011c4286</name>
</gene>
<name>A0A081CHB8_PSEA2</name>